<evidence type="ECO:0000256" key="9">
    <source>
        <dbReference type="ARBA" id="ARBA00022734"/>
    </source>
</evidence>
<dbReference type="Proteomes" id="UP000189703">
    <property type="component" value="Unplaced"/>
</dbReference>
<dbReference type="AlphaFoldDB" id="A0A1U8Q879"/>
<evidence type="ECO:0000256" key="7">
    <source>
        <dbReference type="ARBA" id="ARBA00022692"/>
    </source>
</evidence>
<dbReference type="InterPro" id="IPR013320">
    <property type="entry name" value="ConA-like_dom_sf"/>
</dbReference>
<keyword evidence="13" id="KW-1133">Transmembrane helix</keyword>
<evidence type="ECO:0000256" key="14">
    <source>
        <dbReference type="ARBA" id="ARBA00023136"/>
    </source>
</evidence>
<feature type="domain" description="Protein kinase" evidence="17">
    <location>
        <begin position="145"/>
        <end position="233"/>
    </location>
</feature>
<name>A0A1U8Q879_NELNU</name>
<dbReference type="EC" id="2.7.11.1" evidence="4"/>
<keyword evidence="15" id="KW-0675">Receptor</keyword>
<dbReference type="FunFam" id="3.30.200.20:FF:000112">
    <property type="entry name" value="Lectin-domain containing receptor kinase A4.3"/>
    <property type="match status" value="1"/>
</dbReference>
<evidence type="ECO:0000256" key="11">
    <source>
        <dbReference type="ARBA" id="ARBA00022777"/>
    </source>
</evidence>
<dbReference type="InterPro" id="IPR011009">
    <property type="entry name" value="Kinase-like_dom_sf"/>
</dbReference>
<dbReference type="OMA" id="HATEGFF"/>
<keyword evidence="11" id="KW-0418">Kinase</keyword>
<dbReference type="KEGG" id="nnu:109115341"/>
<sequence>MQLWIEYNGREKQINVTLALINVDKPDILLLSLKIDLSPIMKDPMYVGFSSSHYVLGWGFNLNGPAKKLTLSTSQASSSRTEGEIQVFDNWVADCYRSFCVHRGLKSPIYRGKKRKFVELVEDWEMEYGPHRFKYKDLYLATKGFRDNKLLGSDGFGRVYRGILPTSETEVAVKRVSHESRQGMKEFVTKVVSIGRMRHRNLVQLLGYCRRKGEMGCKNIILEVLDPPPVIVV</sequence>
<evidence type="ECO:0000256" key="6">
    <source>
        <dbReference type="ARBA" id="ARBA00022679"/>
    </source>
</evidence>
<dbReference type="GO" id="GO:0051707">
    <property type="term" value="P:response to other organism"/>
    <property type="evidence" value="ECO:0007669"/>
    <property type="project" value="UniProtKB-ARBA"/>
</dbReference>
<dbReference type="GO" id="GO:0004674">
    <property type="term" value="F:protein serine/threonine kinase activity"/>
    <property type="evidence" value="ECO:0007669"/>
    <property type="project" value="UniProtKB-KW"/>
</dbReference>
<evidence type="ECO:0000256" key="5">
    <source>
        <dbReference type="ARBA" id="ARBA00022527"/>
    </source>
</evidence>
<evidence type="ECO:0000256" key="1">
    <source>
        <dbReference type="ARBA" id="ARBA00004479"/>
    </source>
</evidence>
<keyword evidence="14" id="KW-0472">Membrane</keyword>
<dbReference type="Pfam" id="PF00139">
    <property type="entry name" value="Lectin_legB"/>
    <property type="match status" value="1"/>
</dbReference>
<evidence type="ECO:0000259" key="17">
    <source>
        <dbReference type="PROSITE" id="PS50011"/>
    </source>
</evidence>
<proteinExistence type="inferred from homology"/>
<evidence type="ECO:0000256" key="15">
    <source>
        <dbReference type="ARBA" id="ARBA00023170"/>
    </source>
</evidence>
<evidence type="ECO:0000256" key="8">
    <source>
        <dbReference type="ARBA" id="ARBA00022729"/>
    </source>
</evidence>
<gene>
    <name evidence="19" type="primary">LOC109115341</name>
</gene>
<evidence type="ECO:0000313" key="18">
    <source>
        <dbReference type="Proteomes" id="UP000189703"/>
    </source>
</evidence>
<evidence type="ECO:0000256" key="4">
    <source>
        <dbReference type="ARBA" id="ARBA00012513"/>
    </source>
</evidence>
<organism evidence="18 19">
    <name type="scientific">Nelumbo nucifera</name>
    <name type="common">Sacred lotus</name>
    <dbReference type="NCBI Taxonomy" id="4432"/>
    <lineage>
        <taxon>Eukaryota</taxon>
        <taxon>Viridiplantae</taxon>
        <taxon>Streptophyta</taxon>
        <taxon>Embryophyta</taxon>
        <taxon>Tracheophyta</taxon>
        <taxon>Spermatophyta</taxon>
        <taxon>Magnoliopsida</taxon>
        <taxon>Proteales</taxon>
        <taxon>Nelumbonaceae</taxon>
        <taxon>Nelumbo</taxon>
    </lineage>
</organism>
<reference evidence="19" key="1">
    <citation type="submission" date="2025-08" db="UniProtKB">
        <authorList>
            <consortium name="RefSeq"/>
        </authorList>
    </citation>
    <scope>IDENTIFICATION</scope>
</reference>
<dbReference type="GO" id="GO:0005524">
    <property type="term" value="F:ATP binding"/>
    <property type="evidence" value="ECO:0007669"/>
    <property type="project" value="UniProtKB-KW"/>
</dbReference>
<dbReference type="Gene3D" id="2.60.120.200">
    <property type="match status" value="1"/>
</dbReference>
<dbReference type="InterPro" id="IPR050528">
    <property type="entry name" value="L-type_Lectin-RKs"/>
</dbReference>
<dbReference type="GO" id="GO:0030246">
    <property type="term" value="F:carbohydrate binding"/>
    <property type="evidence" value="ECO:0007669"/>
    <property type="project" value="UniProtKB-KW"/>
</dbReference>
<dbReference type="InterPro" id="IPR000719">
    <property type="entry name" value="Prot_kinase_dom"/>
</dbReference>
<keyword evidence="10" id="KW-0547">Nucleotide-binding</keyword>
<evidence type="ECO:0000313" key="19">
    <source>
        <dbReference type="RefSeq" id="XP_019054812.1"/>
    </source>
</evidence>
<evidence type="ECO:0000256" key="13">
    <source>
        <dbReference type="ARBA" id="ARBA00022989"/>
    </source>
</evidence>
<evidence type="ECO:0000256" key="3">
    <source>
        <dbReference type="ARBA" id="ARBA00010217"/>
    </source>
</evidence>
<dbReference type="InParanoid" id="A0A1U8Q879"/>
<dbReference type="InterPro" id="IPR001245">
    <property type="entry name" value="Ser-Thr/Tyr_kinase_cat_dom"/>
</dbReference>
<keyword evidence="6" id="KW-0808">Transferase</keyword>
<evidence type="ECO:0000256" key="10">
    <source>
        <dbReference type="ARBA" id="ARBA00022741"/>
    </source>
</evidence>
<evidence type="ECO:0000256" key="12">
    <source>
        <dbReference type="ARBA" id="ARBA00022840"/>
    </source>
</evidence>
<dbReference type="Pfam" id="PF07714">
    <property type="entry name" value="PK_Tyr_Ser-Thr"/>
    <property type="match status" value="1"/>
</dbReference>
<dbReference type="OrthoDB" id="543442at2759"/>
<dbReference type="SUPFAM" id="SSF49899">
    <property type="entry name" value="Concanavalin A-like lectins/glucanases"/>
    <property type="match status" value="1"/>
</dbReference>
<dbReference type="GO" id="GO:0006952">
    <property type="term" value="P:defense response"/>
    <property type="evidence" value="ECO:0007669"/>
    <property type="project" value="UniProtKB-ARBA"/>
</dbReference>
<keyword evidence="8" id="KW-0732">Signal</keyword>
<keyword evidence="12" id="KW-0067">ATP-binding</keyword>
<comment type="similarity">
    <text evidence="3">In the C-terminal section; belongs to the protein kinase superfamily. Ser/Thr protein kinase family.</text>
</comment>
<dbReference type="SUPFAM" id="SSF56112">
    <property type="entry name" value="Protein kinase-like (PK-like)"/>
    <property type="match status" value="1"/>
</dbReference>
<dbReference type="PANTHER" id="PTHR27007">
    <property type="match status" value="1"/>
</dbReference>
<dbReference type="Gene3D" id="3.30.200.20">
    <property type="entry name" value="Phosphorylase Kinase, domain 1"/>
    <property type="match status" value="1"/>
</dbReference>
<keyword evidence="16" id="KW-0325">Glycoprotein</keyword>
<keyword evidence="18" id="KW-1185">Reference proteome</keyword>
<keyword evidence="7" id="KW-0812">Transmembrane</keyword>
<dbReference type="GO" id="GO:0016020">
    <property type="term" value="C:membrane"/>
    <property type="evidence" value="ECO:0007669"/>
    <property type="project" value="UniProtKB-SubCell"/>
</dbReference>
<dbReference type="InterPro" id="IPR001220">
    <property type="entry name" value="Legume_lectin_dom"/>
</dbReference>
<keyword evidence="9" id="KW-0430">Lectin</keyword>
<protein>
    <recommendedName>
        <fullName evidence="4">non-specific serine/threonine protein kinase</fullName>
        <ecNumber evidence="4">2.7.11.1</ecNumber>
    </recommendedName>
</protein>
<dbReference type="GeneID" id="109115341"/>
<comment type="subcellular location">
    <subcellularLocation>
        <location evidence="1">Membrane</location>
        <topology evidence="1">Single-pass type I membrane protein</topology>
    </subcellularLocation>
</comment>
<evidence type="ECO:0000256" key="2">
    <source>
        <dbReference type="ARBA" id="ARBA00008536"/>
    </source>
</evidence>
<dbReference type="PROSITE" id="PS50011">
    <property type="entry name" value="PROTEIN_KINASE_DOM"/>
    <property type="match status" value="1"/>
</dbReference>
<keyword evidence="5" id="KW-0723">Serine/threonine-protein kinase</keyword>
<dbReference type="RefSeq" id="XP_019054812.1">
    <property type="nucleotide sequence ID" value="XM_019199267.1"/>
</dbReference>
<evidence type="ECO:0000256" key="16">
    <source>
        <dbReference type="ARBA" id="ARBA00023180"/>
    </source>
</evidence>
<accession>A0A1U8Q879</accession>
<comment type="similarity">
    <text evidence="2">In the N-terminal section; belongs to the leguminous lectin family.</text>
</comment>